<dbReference type="EMBL" id="CAICTM010000040">
    <property type="protein sequence ID" value="CAB9498543.1"/>
    <property type="molecule type" value="Genomic_DNA"/>
</dbReference>
<gene>
    <name evidence="1" type="ORF">SEMRO_40_G024720.1</name>
</gene>
<dbReference type="Gene3D" id="2.130.10.10">
    <property type="entry name" value="YVTN repeat-like/Quinoprotein amine dehydrogenase"/>
    <property type="match status" value="1"/>
</dbReference>
<sequence length="331" mass="35354">MTGTLAITETGSAVGNLLVGTWKGGFEATSGDPADFSSWLGNSVEEENVWSVGKTVNGNELIGSHSWIKLRTPGDSTFRTVLTIGTQGGFVISGGIVYAATFSGLYTSSDEGETWAQTPTDCEPFDFSSIPTEAPGTGVPKPPDGAKYCDGPVTHMHVLDDGSLLAFYMGWGGAHLLANGNDPLLPESWEALPSFQDSTTCDSGFCHTYDAAMLGDYLYVAFQSLPMVRINWNEKLTWEQVTVGVDSTSGNDLHPTGLTTRNSATLFASTSDGLYQSTDGETWVRVADDACSSRNTPHLLSRGLVDFTDTSTNTNVLVIGTVRGPWIYRDA</sequence>
<organism evidence="1 2">
    <name type="scientific">Seminavis robusta</name>
    <dbReference type="NCBI Taxonomy" id="568900"/>
    <lineage>
        <taxon>Eukaryota</taxon>
        <taxon>Sar</taxon>
        <taxon>Stramenopiles</taxon>
        <taxon>Ochrophyta</taxon>
        <taxon>Bacillariophyta</taxon>
        <taxon>Bacillariophyceae</taxon>
        <taxon>Bacillariophycidae</taxon>
        <taxon>Naviculales</taxon>
        <taxon>Naviculaceae</taxon>
        <taxon>Seminavis</taxon>
    </lineage>
</organism>
<comment type="caution">
    <text evidence="1">The sequence shown here is derived from an EMBL/GenBank/DDBJ whole genome shotgun (WGS) entry which is preliminary data.</text>
</comment>
<protein>
    <submittedName>
        <fullName evidence="1">Uncharacterized protein</fullName>
    </submittedName>
</protein>
<dbReference type="InterPro" id="IPR015943">
    <property type="entry name" value="WD40/YVTN_repeat-like_dom_sf"/>
</dbReference>
<reference evidence="1" key="1">
    <citation type="submission" date="2020-06" db="EMBL/GenBank/DDBJ databases">
        <authorList>
            <consortium name="Plant Systems Biology data submission"/>
        </authorList>
    </citation>
    <scope>NUCLEOTIDE SEQUENCE</scope>
    <source>
        <strain evidence="1">D6</strain>
    </source>
</reference>
<dbReference type="Proteomes" id="UP001153069">
    <property type="component" value="Unassembled WGS sequence"/>
</dbReference>
<name>A0A9N8D8U1_9STRA</name>
<proteinExistence type="predicted"/>
<dbReference type="AlphaFoldDB" id="A0A9N8D8U1"/>
<keyword evidence="2" id="KW-1185">Reference proteome</keyword>
<dbReference type="SUPFAM" id="SSF110296">
    <property type="entry name" value="Oligoxyloglucan reducing end-specific cellobiohydrolase"/>
    <property type="match status" value="1"/>
</dbReference>
<evidence type="ECO:0000313" key="1">
    <source>
        <dbReference type="EMBL" id="CAB9498543.1"/>
    </source>
</evidence>
<evidence type="ECO:0000313" key="2">
    <source>
        <dbReference type="Proteomes" id="UP001153069"/>
    </source>
</evidence>
<accession>A0A9N8D8U1</accession>